<feature type="non-terminal residue" evidence="2">
    <location>
        <position position="303"/>
    </location>
</feature>
<feature type="transmembrane region" description="Helical" evidence="1">
    <location>
        <begin position="21"/>
        <end position="42"/>
    </location>
</feature>
<organism evidence="2">
    <name type="scientific">hydrothermal vent metagenome</name>
    <dbReference type="NCBI Taxonomy" id="652676"/>
    <lineage>
        <taxon>unclassified sequences</taxon>
        <taxon>metagenomes</taxon>
        <taxon>ecological metagenomes</taxon>
    </lineage>
</organism>
<keyword evidence="1" id="KW-0812">Transmembrane</keyword>
<feature type="transmembrane region" description="Helical" evidence="1">
    <location>
        <begin position="284"/>
        <end position="302"/>
    </location>
</feature>
<keyword evidence="1" id="KW-1133">Transmembrane helix</keyword>
<reference evidence="2" key="1">
    <citation type="submission" date="2018-06" db="EMBL/GenBank/DDBJ databases">
        <authorList>
            <person name="Zhirakovskaya E."/>
        </authorList>
    </citation>
    <scope>NUCLEOTIDE SEQUENCE</scope>
</reference>
<evidence type="ECO:0000313" key="2">
    <source>
        <dbReference type="EMBL" id="VAW22010.1"/>
    </source>
</evidence>
<accession>A0A3B0TZ20</accession>
<dbReference type="Pfam" id="PF05987">
    <property type="entry name" value="DUF898"/>
    <property type="match status" value="1"/>
</dbReference>
<evidence type="ECO:0000256" key="1">
    <source>
        <dbReference type="SAM" id="Phobius"/>
    </source>
</evidence>
<feature type="transmembrane region" description="Helical" evidence="1">
    <location>
        <begin position="151"/>
        <end position="175"/>
    </location>
</feature>
<dbReference type="EMBL" id="UOEQ01000392">
    <property type="protein sequence ID" value="VAW22010.1"/>
    <property type="molecule type" value="Genomic_DNA"/>
</dbReference>
<gene>
    <name evidence="2" type="ORF">MNBD_ALPHA11-2055</name>
</gene>
<feature type="transmembrane region" description="Helical" evidence="1">
    <location>
        <begin position="239"/>
        <end position="256"/>
    </location>
</feature>
<feature type="transmembrane region" description="Helical" evidence="1">
    <location>
        <begin position="196"/>
        <end position="219"/>
    </location>
</feature>
<evidence type="ECO:0008006" key="3">
    <source>
        <dbReference type="Google" id="ProtNLM"/>
    </source>
</evidence>
<feature type="transmembrane region" description="Helical" evidence="1">
    <location>
        <begin position="101"/>
        <end position="120"/>
    </location>
</feature>
<keyword evidence="1" id="KW-0472">Membrane</keyword>
<dbReference type="AlphaFoldDB" id="A0A3B0TZ20"/>
<proteinExistence type="predicted"/>
<protein>
    <recommendedName>
        <fullName evidence="3">DUF898 domain-containing protein</fullName>
    </recommendedName>
</protein>
<sequence length="303" mass="34765">MKNPGVDFQAKVTFIGARFRLFAIMLSGYFLMLLTAGIYRFWLVTNKRRFYWSHTQIDGDALEYTGSAVQLLVGFLFAVMIFIPLYGFFFYLSTQSSETAVIGYSGAAIFMYFMYGYAAYRGRRFLLSRTLWRGIRFQLSGSAWSYAFRRLFWTVMTVLTLGLAFPFMSANLWRYRYSHTWFGDRQCSFAGSWRQIAVPFYLYYLIVAGLIFAGVNADITSAPQNGSPADMYELNPRAFGFYSGAALVAYTAYFHLRAHITSAMLSSLSIGRTRLKVVVRARSLFWLQIAYSFFLAIVSVVFL</sequence>
<feature type="transmembrane region" description="Helical" evidence="1">
    <location>
        <begin position="68"/>
        <end position="89"/>
    </location>
</feature>
<name>A0A3B0TZ20_9ZZZZ</name>
<dbReference type="InterPro" id="IPR010295">
    <property type="entry name" value="DUF898"/>
</dbReference>